<evidence type="ECO:0000256" key="3">
    <source>
        <dbReference type="ARBA" id="ARBA00022801"/>
    </source>
</evidence>
<dbReference type="PANTHER" id="PTHR35005:SF1">
    <property type="entry name" value="2-AMINO-5-FORMYLAMINO-6-RIBOSYLAMINOPYRIMIDIN-4(3H)-ONE 5'-MONOPHOSPHATE DEFORMYLASE"/>
    <property type="match status" value="1"/>
</dbReference>
<dbReference type="SUPFAM" id="SSF102215">
    <property type="entry name" value="Creatininase"/>
    <property type="match status" value="1"/>
</dbReference>
<dbReference type="Gene3D" id="3.40.50.10310">
    <property type="entry name" value="Creatininase"/>
    <property type="match status" value="1"/>
</dbReference>
<dbReference type="InterPro" id="IPR003785">
    <property type="entry name" value="Creatininase/forma_Hydrolase"/>
</dbReference>
<sequence>MQYDLANMTSPEAAEAVARSRTAVLPIGSIEQHGPHLPNGTDTFAAELVAREVADRLDAVYVPFGPYGVTPIHAGHPGTVNLRRETFEALLTDICTELVRMGVETFVLVNWHEGNIASMNAVATDLQDRFDVTFVAAQACYVAQRLYREEGGELTHGGGIETLAMLAHDPELVKADRAGEPTRPPGAIEMDAMRRSHEVYGFITDVTELCDDGWFGNPAWATHERAETFTKVVADGVLELLDGVMKARDIRRQQQER</sequence>
<gene>
    <name evidence="6" type="ORF">GCM10010531_22860</name>
</gene>
<keyword evidence="3" id="KW-0378">Hydrolase</keyword>
<evidence type="ECO:0000256" key="2">
    <source>
        <dbReference type="ARBA" id="ARBA00022723"/>
    </source>
</evidence>
<proteinExistence type="inferred from homology"/>
<keyword evidence="7" id="KW-1185">Reference proteome</keyword>
<dbReference type="PANTHER" id="PTHR35005">
    <property type="entry name" value="3-DEHYDRO-SCYLLO-INOSOSE HYDROLASE"/>
    <property type="match status" value="1"/>
</dbReference>
<dbReference type="Proteomes" id="UP001499924">
    <property type="component" value="Unassembled WGS sequence"/>
</dbReference>
<protein>
    <submittedName>
        <fullName evidence="6">Creatininase family protein</fullName>
    </submittedName>
</protein>
<dbReference type="InterPro" id="IPR024087">
    <property type="entry name" value="Creatininase-like_sf"/>
</dbReference>
<dbReference type="EMBL" id="BAAAVV010000004">
    <property type="protein sequence ID" value="GAA3169222.1"/>
    <property type="molecule type" value="Genomic_DNA"/>
</dbReference>
<comment type="similarity">
    <text evidence="5">Belongs to the creatininase superfamily.</text>
</comment>
<dbReference type="RefSeq" id="WP_344688985.1">
    <property type="nucleotide sequence ID" value="NZ_BAAAVV010000004.1"/>
</dbReference>
<reference evidence="7" key="1">
    <citation type="journal article" date="2019" name="Int. J. Syst. Evol. Microbiol.">
        <title>The Global Catalogue of Microorganisms (GCM) 10K type strain sequencing project: providing services to taxonomists for standard genome sequencing and annotation.</title>
        <authorList>
            <consortium name="The Broad Institute Genomics Platform"/>
            <consortium name="The Broad Institute Genome Sequencing Center for Infectious Disease"/>
            <person name="Wu L."/>
            <person name="Ma J."/>
        </authorList>
    </citation>
    <scope>NUCLEOTIDE SEQUENCE [LARGE SCALE GENOMIC DNA]</scope>
    <source>
        <strain evidence="7">JCM 15614</strain>
    </source>
</reference>
<evidence type="ECO:0000256" key="5">
    <source>
        <dbReference type="ARBA" id="ARBA00024029"/>
    </source>
</evidence>
<comment type="caution">
    <text evidence="6">The sequence shown here is derived from an EMBL/GenBank/DDBJ whole genome shotgun (WGS) entry which is preliminary data.</text>
</comment>
<keyword evidence="4" id="KW-0862">Zinc</keyword>
<evidence type="ECO:0000256" key="4">
    <source>
        <dbReference type="ARBA" id="ARBA00022833"/>
    </source>
</evidence>
<keyword evidence="2" id="KW-0479">Metal-binding</keyword>
<evidence type="ECO:0000313" key="6">
    <source>
        <dbReference type="EMBL" id="GAA3169222.1"/>
    </source>
</evidence>
<comment type="cofactor">
    <cofactor evidence="1">
        <name>Zn(2+)</name>
        <dbReference type="ChEBI" id="CHEBI:29105"/>
    </cofactor>
</comment>
<evidence type="ECO:0000256" key="1">
    <source>
        <dbReference type="ARBA" id="ARBA00001947"/>
    </source>
</evidence>
<accession>A0ABP6P922</accession>
<evidence type="ECO:0000313" key="7">
    <source>
        <dbReference type="Proteomes" id="UP001499924"/>
    </source>
</evidence>
<organism evidence="6 7">
    <name type="scientific">Blastococcus jejuensis</name>
    <dbReference type="NCBI Taxonomy" id="351224"/>
    <lineage>
        <taxon>Bacteria</taxon>
        <taxon>Bacillati</taxon>
        <taxon>Actinomycetota</taxon>
        <taxon>Actinomycetes</taxon>
        <taxon>Geodermatophilales</taxon>
        <taxon>Geodermatophilaceae</taxon>
        <taxon>Blastococcus</taxon>
    </lineage>
</organism>
<name>A0ABP6P922_9ACTN</name>
<dbReference type="Pfam" id="PF02633">
    <property type="entry name" value="Creatininase"/>
    <property type="match status" value="1"/>
</dbReference>